<evidence type="ECO:0000259" key="4">
    <source>
        <dbReference type="PROSITE" id="PS51294"/>
    </source>
</evidence>
<evidence type="ECO:0000259" key="3">
    <source>
        <dbReference type="PROSITE" id="PS50090"/>
    </source>
</evidence>
<dbReference type="InterPro" id="IPR009057">
    <property type="entry name" value="Homeodomain-like_sf"/>
</dbReference>
<feature type="compositionally biased region" description="Basic and acidic residues" evidence="2">
    <location>
        <begin position="347"/>
        <end position="360"/>
    </location>
</feature>
<dbReference type="Proteomes" id="UP001497382">
    <property type="component" value="Unassembled WGS sequence"/>
</dbReference>
<evidence type="ECO:0000313" key="5">
    <source>
        <dbReference type="EMBL" id="CAL1292973.1"/>
    </source>
</evidence>
<dbReference type="InterPro" id="IPR001005">
    <property type="entry name" value="SANT/Myb"/>
</dbReference>
<reference evidence="5 6" key="1">
    <citation type="submission" date="2024-04" db="EMBL/GenBank/DDBJ databases">
        <authorList>
            <person name="Rising A."/>
            <person name="Reimegard J."/>
            <person name="Sonavane S."/>
            <person name="Akerstrom W."/>
            <person name="Nylinder S."/>
            <person name="Hedman E."/>
            <person name="Kallberg Y."/>
        </authorList>
    </citation>
    <scope>NUCLEOTIDE SEQUENCE [LARGE SCALE GENOMIC DNA]</scope>
</reference>
<dbReference type="SUPFAM" id="SSF46689">
    <property type="entry name" value="Homeodomain-like"/>
    <property type="match status" value="2"/>
</dbReference>
<evidence type="ECO:0000256" key="2">
    <source>
        <dbReference type="SAM" id="MobiDB-lite"/>
    </source>
</evidence>
<dbReference type="PANTHER" id="PTHR46760:SF1">
    <property type="entry name" value="TRANSCRIPTION TERMINATION FACTOR 1"/>
    <property type="match status" value="1"/>
</dbReference>
<dbReference type="PROSITE" id="PS50090">
    <property type="entry name" value="MYB_LIKE"/>
    <property type="match status" value="1"/>
</dbReference>
<dbReference type="PANTHER" id="PTHR46760">
    <property type="entry name" value="TRANSCRIPTION TERMINATION FACTOR 1"/>
    <property type="match status" value="1"/>
</dbReference>
<dbReference type="CDD" id="cd00167">
    <property type="entry name" value="SANT"/>
    <property type="match status" value="1"/>
</dbReference>
<dbReference type="InterPro" id="IPR017930">
    <property type="entry name" value="Myb_dom"/>
</dbReference>
<feature type="domain" description="HTH myb-type" evidence="4">
    <location>
        <begin position="1038"/>
        <end position="1104"/>
    </location>
</feature>
<sequence length="1200" mass="140884">MESNKALNNILLPESLKLGRSGKENYHNKKVTDCEIIESTTVKKSNNFFKKKIKCKVNNDKNVSDSQILEMNIQELKNNRRIELAKELNQHRKKHKHESLREMKDLPNCEIKESDKTENIRTLDELYKRKRHHKQREFDNMSDCLSNNVNGIEISQNTLNNAIVSDAHKQKLVTTENLLKTANIELNHISNNSLCCEGAEKGNTENSDNQNISKLSRKNYRHSEFKAENLQKKKYKSTNDLNEFDCKIDEPAVSTKSNNNVNSKKKKKHKVADDENASESKITETIMQELENDINIKFVKSLRKQKRKKVEHKLLDEMENVLNHQASAIDESEKNRIRNVLEIHRKENKHKQSEISDYKTAESNADQNDFNRENLNGFHAKKKKKHKHKLLDERENTFHFEITESNSIKINQNDLNRENINKFHVKKKKKRKLFDEMENTSDCETVDLNLVRVSQDDLNSEKFNKFHKKKKKEHKNKLLDEIKITSDCETADSNRIEINQSNLNSKNINEFHEKKKKKHNLFYEIKNTSDCETVDLNLVKANQDDLNSENFNKFHKKKKKKHKNKLLDEIKIASDCETADSNPIEINQSNLNIENINKFHEKKKKKHNLFYEIKNTSDCETVDLNLVKASQDDLNSENLNKFHKKKKKKHKNKLLDEIKIASDCETVDSNPIEINKSDLNKFHKKKHGHKLYNVREIICNDNFQESTSIEAGKNKNIDTLQVPKRNKYKSSDVNKIYDNKIIDSGAIEINHMDLSNESLNQFHKSKKKKLPQNLAEIENMPKIVTESNDTSNNNIYHEYIKVRTFKNNSKKSIVQNSVVDKHPRTNKKNKDHVKNRIELLSDNLQEKEKDVVCKESVVNYREDACMSFDPFIHDMTSAPVSFPVPLLHESETVSSITPEKITYLEKNGVTIHTGKWTKTEDDILIRNFQQFGLEFKVNNPFQLLGINQNRKDNEIEKFKRAKHFLIRLGKDLNNRTLRSIYMRARKLLTPLKTKVKLSAEETIDLKHAHQLVGNKWTRISDMLSRSDSTCHTAFRWHKSDINKGKWTPDEESNLIKAIKTVSGTEDISANNLKNISWKAVAKYVSTRNEFQCHKQWAEHLAWDTSVSEKKCWQKYHYGKLIYLLKEKYHFNSDQEIDWRELHKHFNDVAPSYIFLHKKWLYLKGRLPKGFNLSYIECLNAFQKRYEEEYKICANEKLLIC</sequence>
<organism evidence="5 6">
    <name type="scientific">Larinioides sclopetarius</name>
    <dbReference type="NCBI Taxonomy" id="280406"/>
    <lineage>
        <taxon>Eukaryota</taxon>
        <taxon>Metazoa</taxon>
        <taxon>Ecdysozoa</taxon>
        <taxon>Arthropoda</taxon>
        <taxon>Chelicerata</taxon>
        <taxon>Arachnida</taxon>
        <taxon>Araneae</taxon>
        <taxon>Araneomorphae</taxon>
        <taxon>Entelegynae</taxon>
        <taxon>Araneoidea</taxon>
        <taxon>Araneidae</taxon>
        <taxon>Larinioides</taxon>
    </lineage>
</organism>
<evidence type="ECO:0000256" key="1">
    <source>
        <dbReference type="ARBA" id="ARBA00004123"/>
    </source>
</evidence>
<proteinExistence type="predicted"/>
<dbReference type="GO" id="GO:0006363">
    <property type="term" value="P:termination of RNA polymerase I transcription"/>
    <property type="evidence" value="ECO:0007669"/>
    <property type="project" value="TreeGrafter"/>
</dbReference>
<protein>
    <submittedName>
        <fullName evidence="5">Uncharacterized protein</fullName>
    </submittedName>
</protein>
<name>A0AAV2B9R8_9ARAC</name>
<gene>
    <name evidence="5" type="ORF">LARSCL_LOCUS17944</name>
</gene>
<evidence type="ECO:0000313" key="6">
    <source>
        <dbReference type="Proteomes" id="UP001497382"/>
    </source>
</evidence>
<dbReference type="EMBL" id="CAXIEN010000317">
    <property type="protein sequence ID" value="CAL1292973.1"/>
    <property type="molecule type" value="Genomic_DNA"/>
</dbReference>
<dbReference type="Pfam" id="PF13921">
    <property type="entry name" value="Myb_DNA-bind_6"/>
    <property type="match status" value="1"/>
</dbReference>
<feature type="region of interest" description="Disordered" evidence="2">
    <location>
        <begin position="253"/>
        <end position="276"/>
    </location>
</feature>
<dbReference type="Gene3D" id="1.10.10.60">
    <property type="entry name" value="Homeodomain-like"/>
    <property type="match status" value="1"/>
</dbReference>
<accession>A0AAV2B9R8</accession>
<dbReference type="GO" id="GO:0005730">
    <property type="term" value="C:nucleolus"/>
    <property type="evidence" value="ECO:0007669"/>
    <property type="project" value="TreeGrafter"/>
</dbReference>
<dbReference type="AlphaFoldDB" id="A0AAV2B9R8"/>
<comment type="caution">
    <text evidence="5">The sequence shown here is derived from an EMBL/GenBank/DDBJ whole genome shotgun (WGS) entry which is preliminary data.</text>
</comment>
<dbReference type="GO" id="GO:0003682">
    <property type="term" value="F:chromatin binding"/>
    <property type="evidence" value="ECO:0007669"/>
    <property type="project" value="TreeGrafter"/>
</dbReference>
<dbReference type="PROSITE" id="PS51294">
    <property type="entry name" value="HTH_MYB"/>
    <property type="match status" value="1"/>
</dbReference>
<keyword evidence="6" id="KW-1185">Reference proteome</keyword>
<feature type="region of interest" description="Disordered" evidence="2">
    <location>
        <begin position="347"/>
        <end position="370"/>
    </location>
</feature>
<dbReference type="SMART" id="SM00717">
    <property type="entry name" value="SANT"/>
    <property type="match status" value="3"/>
</dbReference>
<dbReference type="InterPro" id="IPR053078">
    <property type="entry name" value="TTF1-like"/>
</dbReference>
<feature type="domain" description="Myb-like" evidence="3">
    <location>
        <begin position="1038"/>
        <end position="1100"/>
    </location>
</feature>
<feature type="compositionally biased region" description="Low complexity" evidence="2">
    <location>
        <begin position="253"/>
        <end position="262"/>
    </location>
</feature>
<comment type="subcellular location">
    <subcellularLocation>
        <location evidence="1">Nucleus</location>
    </subcellularLocation>
</comment>